<keyword evidence="2" id="KW-1185">Reference proteome</keyword>
<dbReference type="Proteomes" id="UP001371456">
    <property type="component" value="Unassembled WGS sequence"/>
</dbReference>
<reference evidence="1 2" key="1">
    <citation type="submission" date="2024-02" db="EMBL/GenBank/DDBJ databases">
        <title>de novo genome assembly of Solanum bulbocastanum strain 11H21.</title>
        <authorList>
            <person name="Hosaka A.J."/>
        </authorList>
    </citation>
    <scope>NUCLEOTIDE SEQUENCE [LARGE SCALE GENOMIC DNA]</scope>
    <source>
        <tissue evidence="1">Young leaves</tissue>
    </source>
</reference>
<gene>
    <name evidence="1" type="ORF">RDI58_008435</name>
</gene>
<comment type="caution">
    <text evidence="1">The sequence shown here is derived from an EMBL/GenBank/DDBJ whole genome shotgun (WGS) entry which is preliminary data.</text>
</comment>
<name>A0AAN8YJT9_SOLBU</name>
<protein>
    <submittedName>
        <fullName evidence="1">Uncharacterized protein</fullName>
    </submittedName>
</protein>
<organism evidence="1 2">
    <name type="scientific">Solanum bulbocastanum</name>
    <name type="common">Wild potato</name>
    <dbReference type="NCBI Taxonomy" id="147425"/>
    <lineage>
        <taxon>Eukaryota</taxon>
        <taxon>Viridiplantae</taxon>
        <taxon>Streptophyta</taxon>
        <taxon>Embryophyta</taxon>
        <taxon>Tracheophyta</taxon>
        <taxon>Spermatophyta</taxon>
        <taxon>Magnoliopsida</taxon>
        <taxon>eudicotyledons</taxon>
        <taxon>Gunneridae</taxon>
        <taxon>Pentapetalae</taxon>
        <taxon>asterids</taxon>
        <taxon>lamiids</taxon>
        <taxon>Solanales</taxon>
        <taxon>Solanaceae</taxon>
        <taxon>Solanoideae</taxon>
        <taxon>Solaneae</taxon>
        <taxon>Solanum</taxon>
    </lineage>
</organism>
<accession>A0AAN8YJT9</accession>
<dbReference type="AlphaFoldDB" id="A0AAN8YJT9"/>
<dbReference type="EMBL" id="JBANQN010000003">
    <property type="protein sequence ID" value="KAK6794982.1"/>
    <property type="molecule type" value="Genomic_DNA"/>
</dbReference>
<sequence>MKVPQARSQRIHQSCYSYCNRLCCDGICRIFRQIDLHSYQQHHRWCFLIGRVKEKLNGDIEGGNDDSPHNLV</sequence>
<proteinExistence type="predicted"/>
<evidence type="ECO:0000313" key="2">
    <source>
        <dbReference type="Proteomes" id="UP001371456"/>
    </source>
</evidence>
<evidence type="ECO:0000313" key="1">
    <source>
        <dbReference type="EMBL" id="KAK6794982.1"/>
    </source>
</evidence>